<dbReference type="InterPro" id="IPR031165">
    <property type="entry name" value="GNAT_YJDJ"/>
</dbReference>
<protein>
    <submittedName>
        <fullName evidence="2">GNAT family N-acetyltransferase</fullName>
    </submittedName>
</protein>
<gene>
    <name evidence="2" type="ORF">GCM10022231_06020</name>
</gene>
<comment type="caution">
    <text evidence="2">The sequence shown here is derived from an EMBL/GenBank/DDBJ whole genome shotgun (WGS) entry which is preliminary data.</text>
</comment>
<proteinExistence type="predicted"/>
<name>A0ABP7NNV4_9ACTN</name>
<evidence type="ECO:0000313" key="3">
    <source>
        <dbReference type="Proteomes" id="UP001418444"/>
    </source>
</evidence>
<dbReference type="RefSeq" id="WP_344780489.1">
    <property type="nucleotide sequence ID" value="NZ_BAAAZW010000002.1"/>
</dbReference>
<dbReference type="InterPro" id="IPR045057">
    <property type="entry name" value="Gcn5-rel_NAT"/>
</dbReference>
<dbReference type="PANTHER" id="PTHR31435:SF9">
    <property type="entry name" value="PROTEIN NATD1"/>
    <property type="match status" value="1"/>
</dbReference>
<accession>A0ABP7NNV4</accession>
<dbReference type="EMBL" id="BAAAZW010000002">
    <property type="protein sequence ID" value="GAA3951090.1"/>
    <property type="molecule type" value="Genomic_DNA"/>
</dbReference>
<dbReference type="PANTHER" id="PTHR31435">
    <property type="entry name" value="PROTEIN NATD1"/>
    <property type="match status" value="1"/>
</dbReference>
<dbReference type="Pfam" id="PF14542">
    <property type="entry name" value="Acetyltransf_CG"/>
    <property type="match status" value="1"/>
</dbReference>
<keyword evidence="3" id="KW-1185">Reference proteome</keyword>
<evidence type="ECO:0000259" key="1">
    <source>
        <dbReference type="PROSITE" id="PS51729"/>
    </source>
</evidence>
<dbReference type="SUPFAM" id="SSF55729">
    <property type="entry name" value="Acyl-CoA N-acyltransferases (Nat)"/>
    <property type="match status" value="1"/>
</dbReference>
<feature type="domain" description="N-acetyltransferase" evidence="1">
    <location>
        <begin position="9"/>
        <end position="104"/>
    </location>
</feature>
<evidence type="ECO:0000313" key="2">
    <source>
        <dbReference type="EMBL" id="GAA3951090.1"/>
    </source>
</evidence>
<dbReference type="Proteomes" id="UP001418444">
    <property type="component" value="Unassembled WGS sequence"/>
</dbReference>
<dbReference type="InterPro" id="IPR016181">
    <property type="entry name" value="Acyl_CoA_acyltransferase"/>
</dbReference>
<organism evidence="2 3">
    <name type="scientific">Gordonia caeni</name>
    <dbReference type="NCBI Taxonomy" id="1007097"/>
    <lineage>
        <taxon>Bacteria</taxon>
        <taxon>Bacillati</taxon>
        <taxon>Actinomycetota</taxon>
        <taxon>Actinomycetes</taxon>
        <taxon>Mycobacteriales</taxon>
        <taxon>Gordoniaceae</taxon>
        <taxon>Gordonia</taxon>
    </lineage>
</organism>
<dbReference type="PROSITE" id="PS51729">
    <property type="entry name" value="GNAT_YJDJ"/>
    <property type="match status" value="1"/>
</dbReference>
<dbReference type="Gene3D" id="3.40.630.30">
    <property type="match status" value="1"/>
</dbReference>
<sequence>MTDGAITVTHLSDRERYHAEIDEGGAPVEVGYIDYTRDPNHPDGDHLALTHTVVYDRFGGRGYAAELVRQVLDDVRASGNKVVPVCSYVVRYLEKHPEYSDLVVSSTRS</sequence>
<reference evidence="3" key="1">
    <citation type="journal article" date="2019" name="Int. J. Syst. Evol. Microbiol.">
        <title>The Global Catalogue of Microorganisms (GCM) 10K type strain sequencing project: providing services to taxonomists for standard genome sequencing and annotation.</title>
        <authorList>
            <consortium name="The Broad Institute Genomics Platform"/>
            <consortium name="The Broad Institute Genome Sequencing Center for Infectious Disease"/>
            <person name="Wu L."/>
            <person name="Ma J."/>
        </authorList>
    </citation>
    <scope>NUCLEOTIDE SEQUENCE [LARGE SCALE GENOMIC DNA]</scope>
    <source>
        <strain evidence="3">JCM 16923</strain>
    </source>
</reference>